<comment type="caution">
    <text evidence="1">The sequence shown here is derived from an EMBL/GenBank/DDBJ whole genome shotgun (WGS) entry which is preliminary data.</text>
</comment>
<dbReference type="AlphaFoldDB" id="A0A1G2E4Q8"/>
<sequence>MRYYILTTVKFANECIENGIYGATNSNWLANIEIGNLIFISQFNYKSQNIYKPFKVEKVLFYDKNIIYPNQKYYYRIKINPTRFRIIDETDLYLNGIRDGNIELAYYIINLIQQNKHIHSISLVKQEGRFILETIEKIGEKSKIKSDNYSLDFKAQEVNTGFLANRNKLSKKLSFSSESDLDAFILLELKNENSHLYGQFDNIMANFPKNRLGNSEIYN</sequence>
<accession>A0A1G2E4Q8</accession>
<evidence type="ECO:0000313" key="2">
    <source>
        <dbReference type="Proteomes" id="UP000177360"/>
    </source>
</evidence>
<organism evidence="1 2">
    <name type="scientific">Candidatus Nealsonbacteria bacterium RIFCSPHIGHO2_01_FULL_38_55</name>
    <dbReference type="NCBI Taxonomy" id="1801664"/>
    <lineage>
        <taxon>Bacteria</taxon>
        <taxon>Candidatus Nealsoniibacteriota</taxon>
    </lineage>
</organism>
<dbReference type="Proteomes" id="UP000177360">
    <property type="component" value="Unassembled WGS sequence"/>
</dbReference>
<dbReference type="EMBL" id="MHLZ01000002">
    <property type="protein sequence ID" value="OGZ20350.1"/>
    <property type="molecule type" value="Genomic_DNA"/>
</dbReference>
<evidence type="ECO:0000313" key="1">
    <source>
        <dbReference type="EMBL" id="OGZ20350.1"/>
    </source>
</evidence>
<protein>
    <submittedName>
        <fullName evidence="1">Uncharacterized protein</fullName>
    </submittedName>
</protein>
<gene>
    <name evidence="1" type="ORF">A2626_00850</name>
</gene>
<reference evidence="1 2" key="1">
    <citation type="journal article" date="2016" name="Nat. Commun.">
        <title>Thousands of microbial genomes shed light on interconnected biogeochemical processes in an aquifer system.</title>
        <authorList>
            <person name="Anantharaman K."/>
            <person name="Brown C.T."/>
            <person name="Hug L.A."/>
            <person name="Sharon I."/>
            <person name="Castelle C.J."/>
            <person name="Probst A.J."/>
            <person name="Thomas B.C."/>
            <person name="Singh A."/>
            <person name="Wilkins M.J."/>
            <person name="Karaoz U."/>
            <person name="Brodie E.L."/>
            <person name="Williams K.H."/>
            <person name="Hubbard S.S."/>
            <person name="Banfield J.F."/>
        </authorList>
    </citation>
    <scope>NUCLEOTIDE SEQUENCE [LARGE SCALE GENOMIC DNA]</scope>
</reference>
<proteinExistence type="predicted"/>
<name>A0A1G2E4Q8_9BACT</name>